<reference evidence="1 2" key="1">
    <citation type="submission" date="2023-02" db="EMBL/GenBank/DDBJ databases">
        <title>LHISI_Scaffold_Assembly.</title>
        <authorList>
            <person name="Stuart O.P."/>
            <person name="Cleave R."/>
            <person name="Magrath M.J.L."/>
            <person name="Mikheyev A.S."/>
        </authorList>
    </citation>
    <scope>NUCLEOTIDE SEQUENCE [LARGE SCALE GENOMIC DNA]</scope>
    <source>
        <strain evidence="1">Daus_M_001</strain>
        <tissue evidence="1">Leg muscle</tissue>
    </source>
</reference>
<name>A0ABQ9HR67_9NEOP</name>
<dbReference type="Gene3D" id="3.30.420.10">
    <property type="entry name" value="Ribonuclease H-like superfamily/Ribonuclease H"/>
    <property type="match status" value="1"/>
</dbReference>
<comment type="caution">
    <text evidence="1">The sequence shown here is derived from an EMBL/GenBank/DDBJ whole genome shotgun (WGS) entry which is preliminary data.</text>
</comment>
<dbReference type="InterPro" id="IPR036397">
    <property type="entry name" value="RNaseH_sf"/>
</dbReference>
<sequence>MAYLKKCVQFTSAEFQKFAKKYGFLLTTSSPKFAQPNGKAESAVKVAKNILSKSTDPNLGLLVYRATPLESGLLPAELLFGSALRTTLPVINLQQQPTEKRPEFKAFCMKDQKLKECNKINFNRRHGAKELRQLARGECGSLI</sequence>
<dbReference type="PANTHER" id="PTHR37984">
    <property type="entry name" value="PROTEIN CBG26694"/>
    <property type="match status" value="1"/>
</dbReference>
<keyword evidence="2" id="KW-1185">Reference proteome</keyword>
<accession>A0ABQ9HR67</accession>
<dbReference type="InterPro" id="IPR050951">
    <property type="entry name" value="Retrovirus_Pol_polyprotein"/>
</dbReference>
<evidence type="ECO:0000313" key="2">
    <source>
        <dbReference type="Proteomes" id="UP001159363"/>
    </source>
</evidence>
<proteinExistence type="predicted"/>
<protein>
    <recommendedName>
        <fullName evidence="3">Integrase catalytic domain-containing protein</fullName>
    </recommendedName>
</protein>
<evidence type="ECO:0000313" key="1">
    <source>
        <dbReference type="EMBL" id="KAJ8886878.1"/>
    </source>
</evidence>
<dbReference type="PANTHER" id="PTHR37984:SF9">
    <property type="entry name" value="INTEGRASE CATALYTIC DOMAIN-CONTAINING PROTEIN"/>
    <property type="match status" value="1"/>
</dbReference>
<dbReference type="EMBL" id="JARBHB010000004">
    <property type="protein sequence ID" value="KAJ8886878.1"/>
    <property type="molecule type" value="Genomic_DNA"/>
</dbReference>
<gene>
    <name evidence="1" type="ORF">PR048_013090</name>
</gene>
<evidence type="ECO:0008006" key="3">
    <source>
        <dbReference type="Google" id="ProtNLM"/>
    </source>
</evidence>
<dbReference type="Proteomes" id="UP001159363">
    <property type="component" value="Chromosome X"/>
</dbReference>
<organism evidence="1 2">
    <name type="scientific">Dryococelus australis</name>
    <dbReference type="NCBI Taxonomy" id="614101"/>
    <lineage>
        <taxon>Eukaryota</taxon>
        <taxon>Metazoa</taxon>
        <taxon>Ecdysozoa</taxon>
        <taxon>Arthropoda</taxon>
        <taxon>Hexapoda</taxon>
        <taxon>Insecta</taxon>
        <taxon>Pterygota</taxon>
        <taxon>Neoptera</taxon>
        <taxon>Polyneoptera</taxon>
        <taxon>Phasmatodea</taxon>
        <taxon>Verophasmatodea</taxon>
        <taxon>Anareolatae</taxon>
        <taxon>Phasmatidae</taxon>
        <taxon>Eurycanthinae</taxon>
        <taxon>Dryococelus</taxon>
    </lineage>
</organism>
<dbReference type="SUPFAM" id="SSF53098">
    <property type="entry name" value="Ribonuclease H-like"/>
    <property type="match status" value="1"/>
</dbReference>
<dbReference type="InterPro" id="IPR012337">
    <property type="entry name" value="RNaseH-like_sf"/>
</dbReference>